<feature type="non-terminal residue" evidence="2">
    <location>
        <position position="1"/>
    </location>
</feature>
<dbReference type="AlphaFoldDB" id="X1DSG5"/>
<sequence>WPFEYPEKPGIGYGEGWAHFFSGRARAGTVADSLIISTHHGIGGTDLDLNYWNLENPWDNTSTWPEFFEGGPWCEGAVAGALWDIYDSHNEIPYLSYPDSLNGVWFPDTALADSLTMGPDEIWAVFDDYNPPGDPTNCWTIFDFRSGWNYYNYDHDFALNQILLHHRIRDSIPAAPIGLSANQEGKYVRLYWNKNSESDLKGYRVYRRMYNKTWGHWDDWAWRADKNSPTDTTYLDSKVISTVYRYRVTACDSLGNESDYSDSVQISVKNGIEPEIGKLLANTQTIFSNVQGMEISILQESKEITFKIYDCCGRIVNKQKIKLNNCDLLKINLRDAKNNHLPNGVYFLHLKADNGDEATRKFVVIR</sequence>
<protein>
    <recommendedName>
        <fullName evidence="1">Fibronectin type-III domain-containing protein</fullName>
    </recommendedName>
</protein>
<dbReference type="PROSITE" id="PS50853">
    <property type="entry name" value="FN3"/>
    <property type="match status" value="1"/>
</dbReference>
<dbReference type="InterPro" id="IPR013783">
    <property type="entry name" value="Ig-like_fold"/>
</dbReference>
<comment type="caution">
    <text evidence="2">The sequence shown here is derived from an EMBL/GenBank/DDBJ whole genome shotgun (WGS) entry which is preliminary data.</text>
</comment>
<evidence type="ECO:0000259" key="1">
    <source>
        <dbReference type="PROSITE" id="PS50853"/>
    </source>
</evidence>
<dbReference type="NCBIfam" id="TIGR04183">
    <property type="entry name" value="Por_Secre_tail"/>
    <property type="match status" value="1"/>
</dbReference>
<name>X1DSG5_9ZZZZ</name>
<dbReference type="InterPro" id="IPR026444">
    <property type="entry name" value="Secre_tail"/>
</dbReference>
<dbReference type="InterPro" id="IPR003961">
    <property type="entry name" value="FN3_dom"/>
</dbReference>
<proteinExistence type="predicted"/>
<gene>
    <name evidence="2" type="ORF">S03H2_04918</name>
</gene>
<organism evidence="2">
    <name type="scientific">marine sediment metagenome</name>
    <dbReference type="NCBI Taxonomy" id="412755"/>
    <lineage>
        <taxon>unclassified sequences</taxon>
        <taxon>metagenomes</taxon>
        <taxon>ecological metagenomes</taxon>
    </lineage>
</organism>
<feature type="domain" description="Fibronectin type-III" evidence="1">
    <location>
        <begin position="172"/>
        <end position="271"/>
    </location>
</feature>
<dbReference type="EMBL" id="BARU01002002">
    <property type="protein sequence ID" value="GAH23102.1"/>
    <property type="molecule type" value="Genomic_DNA"/>
</dbReference>
<accession>X1DSG5</accession>
<reference evidence="2" key="1">
    <citation type="journal article" date="2014" name="Front. Microbiol.">
        <title>High frequency of phylogenetically diverse reductive dehalogenase-homologous genes in deep subseafloor sedimentary metagenomes.</title>
        <authorList>
            <person name="Kawai M."/>
            <person name="Futagami T."/>
            <person name="Toyoda A."/>
            <person name="Takaki Y."/>
            <person name="Nishi S."/>
            <person name="Hori S."/>
            <person name="Arai W."/>
            <person name="Tsubouchi T."/>
            <person name="Morono Y."/>
            <person name="Uchiyama I."/>
            <person name="Ito T."/>
            <person name="Fujiyama A."/>
            <person name="Inagaki F."/>
            <person name="Takami H."/>
        </authorList>
    </citation>
    <scope>NUCLEOTIDE SEQUENCE</scope>
    <source>
        <strain evidence="2">Expedition CK06-06</strain>
    </source>
</reference>
<dbReference type="Gene3D" id="2.60.40.10">
    <property type="entry name" value="Immunoglobulins"/>
    <property type="match status" value="1"/>
</dbReference>
<dbReference type="InterPro" id="IPR036116">
    <property type="entry name" value="FN3_sf"/>
</dbReference>
<evidence type="ECO:0000313" key="2">
    <source>
        <dbReference type="EMBL" id="GAH23102.1"/>
    </source>
</evidence>
<dbReference type="SUPFAM" id="SSF49265">
    <property type="entry name" value="Fibronectin type III"/>
    <property type="match status" value="1"/>
</dbReference>